<proteinExistence type="predicted"/>
<name>A0ACD5IHF1_9PROT</name>
<keyword evidence="2" id="KW-1185">Reference proteome</keyword>
<dbReference type="Proteomes" id="UP001196097">
    <property type="component" value="Chromosome"/>
</dbReference>
<protein>
    <submittedName>
        <fullName evidence="1">DotI/IcmL/TraM family protein</fullName>
    </submittedName>
</protein>
<dbReference type="EMBL" id="CP130946">
    <property type="protein sequence ID" value="XRP72411.1"/>
    <property type="molecule type" value="Genomic_DNA"/>
</dbReference>
<accession>A0ACD5IHF1</accession>
<organism evidence="1 2">
    <name type="scientific">Acidithiobacillus ferruginosus</name>
    <dbReference type="NCBI Taxonomy" id="3063951"/>
    <lineage>
        <taxon>Bacteria</taxon>
        <taxon>Pseudomonadati</taxon>
        <taxon>Pseudomonadota</taxon>
        <taxon>Acidithiobacillia</taxon>
        <taxon>Acidithiobacillales</taxon>
        <taxon>Acidithiobacillaceae</taxon>
        <taxon>Acidithiobacillus</taxon>
    </lineage>
</organism>
<sequence>MSTPLENIGIGIEAWRRLWRLSFIANLVLAGISAVLAIALCIVATRPARVVYFATSPNGVITRLVPLREPLLNDSAVLTRAQEGMTSAFDISYVNWRQDEQQAVKYFTAAGYRSYQATLVETGDIAAVRERRLNMTLAVTGAPAVMHQQVLANGDYGWQIQMPIRLIYQNSNGINSKDFVANITMVRVNNLAHPAGVAIQSFNFLVP</sequence>
<evidence type="ECO:0000313" key="2">
    <source>
        <dbReference type="Proteomes" id="UP001196097"/>
    </source>
</evidence>
<evidence type="ECO:0000313" key="1">
    <source>
        <dbReference type="EMBL" id="XRP72411.1"/>
    </source>
</evidence>
<gene>
    <name evidence="1" type="ORF">HF292_011470</name>
</gene>
<reference evidence="1 2" key="1">
    <citation type="journal article" date="2021" name="ISME J.">
        <title>Genomic evolution of the class Acidithiobacillia: deep-branching Proteobacteria living in extreme acidic conditions.</title>
        <authorList>
            <person name="Moya-Beltran A."/>
            <person name="Beard S."/>
            <person name="Rojas-Villalobos C."/>
            <person name="Issotta F."/>
            <person name="Gallardo Y."/>
            <person name="Ulloa R."/>
            <person name="Giaveno A."/>
            <person name="Degli Esposti M."/>
            <person name="Johnson D.B."/>
            <person name="Quatrini R."/>
        </authorList>
    </citation>
    <scope>NUCLEOTIDE SEQUENCE [LARGE SCALE GENOMIC DNA]</scope>
    <source>
        <strain evidence="1 2">CF3</strain>
    </source>
</reference>